<evidence type="ECO:0000313" key="7">
    <source>
        <dbReference type="EMBL" id="MFD2262392.1"/>
    </source>
</evidence>
<evidence type="ECO:0000256" key="6">
    <source>
        <dbReference type="SAM" id="Phobius"/>
    </source>
</evidence>
<feature type="transmembrane region" description="Helical" evidence="6">
    <location>
        <begin position="62"/>
        <end position="81"/>
    </location>
</feature>
<keyword evidence="4 6" id="KW-1133">Transmembrane helix</keyword>
<dbReference type="InterPro" id="IPR003339">
    <property type="entry name" value="ABC/ECF_trnsptr_transmembrane"/>
</dbReference>
<keyword evidence="5 6" id="KW-0472">Membrane</keyword>
<dbReference type="PANTHER" id="PTHR33514:SF13">
    <property type="entry name" value="PROTEIN ABCI12, CHLOROPLASTIC"/>
    <property type="match status" value="1"/>
</dbReference>
<feature type="transmembrane region" description="Helical" evidence="6">
    <location>
        <begin position="22"/>
        <end position="55"/>
    </location>
</feature>
<reference evidence="8" key="1">
    <citation type="journal article" date="2019" name="Int. J. Syst. Evol. Microbiol.">
        <title>The Global Catalogue of Microorganisms (GCM) 10K type strain sequencing project: providing services to taxonomists for standard genome sequencing and annotation.</title>
        <authorList>
            <consortium name="The Broad Institute Genomics Platform"/>
            <consortium name="The Broad Institute Genome Sequencing Center for Infectious Disease"/>
            <person name="Wu L."/>
            <person name="Ma J."/>
        </authorList>
    </citation>
    <scope>NUCLEOTIDE SEQUENCE [LARGE SCALE GENOMIC DNA]</scope>
    <source>
        <strain evidence="8">CGMCC 1.19062</strain>
    </source>
</reference>
<dbReference type="RefSeq" id="WP_379875342.1">
    <property type="nucleotide sequence ID" value="NZ_JBHUIP010000004.1"/>
</dbReference>
<dbReference type="Pfam" id="PF02361">
    <property type="entry name" value="CbiQ"/>
    <property type="match status" value="1"/>
</dbReference>
<comment type="caution">
    <text evidence="7">The sequence shown here is derived from an EMBL/GenBank/DDBJ whole genome shotgun (WGS) entry which is preliminary data.</text>
</comment>
<dbReference type="PANTHER" id="PTHR33514">
    <property type="entry name" value="PROTEIN ABCI12, CHLOROPLASTIC"/>
    <property type="match status" value="1"/>
</dbReference>
<keyword evidence="8" id="KW-1185">Reference proteome</keyword>
<comment type="similarity">
    <text evidence="2">Belongs to the CbiQ family.</text>
</comment>
<gene>
    <name evidence="7" type="ORF">ACFSM5_05785</name>
</gene>
<evidence type="ECO:0000313" key="8">
    <source>
        <dbReference type="Proteomes" id="UP001597295"/>
    </source>
</evidence>
<accession>A0ABW5DN16</accession>
<proteinExistence type="inferred from homology"/>
<keyword evidence="3 6" id="KW-0812">Transmembrane</keyword>
<evidence type="ECO:0000256" key="4">
    <source>
        <dbReference type="ARBA" id="ARBA00022989"/>
    </source>
</evidence>
<evidence type="ECO:0000256" key="2">
    <source>
        <dbReference type="ARBA" id="ARBA00008564"/>
    </source>
</evidence>
<comment type="subcellular location">
    <subcellularLocation>
        <location evidence="1">Membrane</location>
        <topology evidence="1">Multi-pass membrane protein</topology>
    </subcellularLocation>
</comment>
<name>A0ABW5DN16_9PROT</name>
<feature type="transmembrane region" description="Helical" evidence="6">
    <location>
        <begin position="87"/>
        <end position="105"/>
    </location>
</feature>
<dbReference type="Proteomes" id="UP001597295">
    <property type="component" value="Unassembled WGS sequence"/>
</dbReference>
<dbReference type="EMBL" id="JBHUIP010000004">
    <property type="protein sequence ID" value="MFD2262392.1"/>
    <property type="molecule type" value="Genomic_DNA"/>
</dbReference>
<sequence length="206" mass="22176">MKFDAENDTGALGKLPPAVKLLALFVLSILLFATTSPSVLIPAASLVLIGSLLLCPSAVWQWLRSWVLLFTIAVVVGWTAYAQSLDAALVTFTRLTTLTLLATLVTTTTRIAEFIDTITTLARPLERIGIGNARDIGLAIGLAIRFIPEVQARYQSIADAHRARGLKMRLSTVIGPMVIGTLQNAEEIANAIDARGIRATKTHDQT</sequence>
<organism evidence="7 8">
    <name type="scientific">Lacibacterium aquatile</name>
    <dbReference type="NCBI Taxonomy" id="1168082"/>
    <lineage>
        <taxon>Bacteria</taxon>
        <taxon>Pseudomonadati</taxon>
        <taxon>Pseudomonadota</taxon>
        <taxon>Alphaproteobacteria</taxon>
        <taxon>Rhodospirillales</taxon>
        <taxon>Rhodospirillaceae</taxon>
    </lineage>
</organism>
<protein>
    <submittedName>
        <fullName evidence="7">Energy-coupling factor transporter transmembrane component T</fullName>
    </submittedName>
</protein>
<evidence type="ECO:0000256" key="3">
    <source>
        <dbReference type="ARBA" id="ARBA00022692"/>
    </source>
</evidence>
<dbReference type="CDD" id="cd16914">
    <property type="entry name" value="EcfT"/>
    <property type="match status" value="1"/>
</dbReference>
<evidence type="ECO:0000256" key="1">
    <source>
        <dbReference type="ARBA" id="ARBA00004141"/>
    </source>
</evidence>
<evidence type="ECO:0000256" key="5">
    <source>
        <dbReference type="ARBA" id="ARBA00023136"/>
    </source>
</evidence>